<comment type="subunit">
    <text evidence="2 5">Homopentamer.</text>
</comment>
<dbReference type="RefSeq" id="WP_234269141.1">
    <property type="nucleotide sequence ID" value="NZ_JABFTX010000001.1"/>
</dbReference>
<evidence type="ECO:0000256" key="4">
    <source>
        <dbReference type="ARBA" id="ARBA00023143"/>
    </source>
</evidence>
<keyword evidence="9" id="KW-1185">Reference proteome</keyword>
<reference evidence="8 9" key="1">
    <citation type="journal article" date="2021" name="Front. Microbiol.">
        <title>Aerobic Denitrification and Heterotrophic Sulfur Oxidation in the Genus Halomonas Revealed by Six Novel Species Characterizations and Genome-Based Analysis.</title>
        <authorList>
            <person name="Wang L."/>
            <person name="Shao Z."/>
        </authorList>
    </citation>
    <scope>NUCLEOTIDE SEQUENCE [LARGE SCALE GENOMIC DNA]</scope>
    <source>
        <strain evidence="8 9">MCCC 1A11081</strain>
    </source>
</reference>
<keyword evidence="4 5" id="KW-0975">Bacterial flagellum</keyword>
<comment type="caution">
    <text evidence="8">The sequence shown here is derived from an EMBL/GenBank/DDBJ whole genome shotgun (WGS) entry which is preliminary data.</text>
</comment>
<organism evidence="8 9">
    <name type="scientific">Billgrantia ethanolica</name>
    <dbReference type="NCBI Taxonomy" id="2733486"/>
    <lineage>
        <taxon>Bacteria</taxon>
        <taxon>Pseudomonadati</taxon>
        <taxon>Pseudomonadota</taxon>
        <taxon>Gammaproteobacteria</taxon>
        <taxon>Oceanospirillales</taxon>
        <taxon>Halomonadaceae</taxon>
        <taxon>Billgrantia</taxon>
    </lineage>
</organism>
<keyword evidence="8" id="KW-0969">Cilium</keyword>
<evidence type="ECO:0000259" key="6">
    <source>
        <dbReference type="Pfam" id="PF02465"/>
    </source>
</evidence>
<feature type="domain" description="Flagellar hook-associated protein 2 C-terminal" evidence="7">
    <location>
        <begin position="212"/>
        <end position="433"/>
    </location>
</feature>
<dbReference type="Pfam" id="PF02465">
    <property type="entry name" value="FliD_N"/>
    <property type="match status" value="1"/>
</dbReference>
<feature type="domain" description="Flagellar hook-associated protein 2 N-terminal" evidence="6">
    <location>
        <begin position="11"/>
        <end position="105"/>
    </location>
</feature>
<dbReference type="Pfam" id="PF07195">
    <property type="entry name" value="FliD_C"/>
    <property type="match status" value="1"/>
</dbReference>
<dbReference type="Proteomes" id="UP001320168">
    <property type="component" value="Unassembled WGS sequence"/>
</dbReference>
<dbReference type="InterPro" id="IPR003481">
    <property type="entry name" value="FliD_N"/>
</dbReference>
<dbReference type="InterPro" id="IPR010809">
    <property type="entry name" value="FliD_C"/>
</dbReference>
<evidence type="ECO:0000313" key="8">
    <source>
        <dbReference type="EMBL" id="MCE8002356.1"/>
    </source>
</evidence>
<keyword evidence="8" id="KW-0282">Flagellum</keyword>
<dbReference type="PANTHER" id="PTHR30288:SF0">
    <property type="entry name" value="FLAGELLAR HOOK-ASSOCIATED PROTEIN 2"/>
    <property type="match status" value="1"/>
</dbReference>
<name>A0ABS9A0K9_9GAMM</name>
<dbReference type="InterPro" id="IPR040026">
    <property type="entry name" value="FliD"/>
</dbReference>
<accession>A0ABS9A0K9</accession>
<dbReference type="PANTHER" id="PTHR30288">
    <property type="entry name" value="FLAGELLAR CAP/ASSEMBLY PROTEIN FLID"/>
    <property type="match status" value="1"/>
</dbReference>
<dbReference type="EMBL" id="JABFTX010000001">
    <property type="protein sequence ID" value="MCE8002356.1"/>
    <property type="molecule type" value="Genomic_DNA"/>
</dbReference>
<proteinExistence type="inferred from homology"/>
<comment type="subcellular location">
    <subcellularLocation>
        <location evidence="5">Secreted</location>
    </subcellularLocation>
    <subcellularLocation>
        <location evidence="5">Bacterial flagellum</location>
    </subcellularLocation>
</comment>
<sequence>MASISSLGIGSGLDLNGLLDQLYVAERSKLEPIGQQIESQQVKISAYGELKGALSAFHDATQALNENALYQSLSTSISGDAVQAAADGEASPGRYDVSVDTLATAGSIATQRVDGLDTVLTEADSELNLTFADAELNQRVTIEAGSTLQDVRDAINADPQAAVNASVINDGSGYRLALMSKQSGSDATLLATDFAEMASDATLTDVTIAQAGQNATFSVNGISIESATNQVDDAIQGVVLDLQSTGQSSLLVEEDTQPAREGIDSFITAYNELKSTAGRLTAFNGEEGQAGELIGDSTVRIIESRLRSDLGNELGGEEGYQRLDELGISLSVDGRLELDEQKLDAALAESPAAVGAFFLGADEADGLAGRLDATLSQLLDEDGALESAVSGAENRIESLGDRYQLMEQRIDTTIARYQTQFGQLDAMLAQMNQTSAYLTQQLGMLDAQMGGGMSGQ</sequence>
<evidence type="ECO:0000259" key="7">
    <source>
        <dbReference type="Pfam" id="PF07195"/>
    </source>
</evidence>
<evidence type="ECO:0000256" key="2">
    <source>
        <dbReference type="ARBA" id="ARBA00011255"/>
    </source>
</evidence>
<evidence type="ECO:0000256" key="5">
    <source>
        <dbReference type="RuleBase" id="RU362066"/>
    </source>
</evidence>
<dbReference type="Pfam" id="PF07196">
    <property type="entry name" value="Flagellin_IN"/>
    <property type="match status" value="1"/>
</dbReference>
<protein>
    <recommendedName>
        <fullName evidence="5">Flagellar hook-associated protein 2</fullName>
        <shortName evidence="5">HAP2</shortName>
    </recommendedName>
    <alternativeName>
        <fullName evidence="5">Flagellar cap protein</fullName>
    </alternativeName>
</protein>
<keyword evidence="5" id="KW-0964">Secreted</keyword>
<evidence type="ECO:0000256" key="1">
    <source>
        <dbReference type="ARBA" id="ARBA00009764"/>
    </source>
</evidence>
<keyword evidence="3" id="KW-0175">Coiled coil</keyword>
<dbReference type="InterPro" id="IPR010810">
    <property type="entry name" value="Flagellin_hook_IN_motif"/>
</dbReference>
<gene>
    <name evidence="8" type="primary">fliD</name>
    <name evidence="8" type="ORF">HOP53_05835</name>
</gene>
<keyword evidence="8" id="KW-0966">Cell projection</keyword>
<comment type="similarity">
    <text evidence="1 5">Belongs to the FliD family.</text>
</comment>
<comment type="function">
    <text evidence="5">Required for morphogenesis and for the elongation of the flagellar filament by facilitating polymerization of the flagellin monomers at the tip of growing filament. Forms a capping structure, which prevents flagellin subunits (transported through the central channel of the flagellum) from leaking out without polymerization at the distal end.</text>
</comment>
<evidence type="ECO:0000313" key="9">
    <source>
        <dbReference type="Proteomes" id="UP001320168"/>
    </source>
</evidence>
<evidence type="ECO:0000256" key="3">
    <source>
        <dbReference type="ARBA" id="ARBA00023054"/>
    </source>
</evidence>